<dbReference type="EMBL" id="CAJJDM010000094">
    <property type="protein sequence ID" value="CAD8092730.1"/>
    <property type="molecule type" value="Genomic_DNA"/>
</dbReference>
<evidence type="ECO:0000259" key="1">
    <source>
        <dbReference type="Pfam" id="PF01167"/>
    </source>
</evidence>
<organism evidence="2 3">
    <name type="scientific">Paramecium primaurelia</name>
    <dbReference type="NCBI Taxonomy" id="5886"/>
    <lineage>
        <taxon>Eukaryota</taxon>
        <taxon>Sar</taxon>
        <taxon>Alveolata</taxon>
        <taxon>Ciliophora</taxon>
        <taxon>Intramacronucleata</taxon>
        <taxon>Oligohymenophorea</taxon>
        <taxon>Peniculida</taxon>
        <taxon>Parameciidae</taxon>
        <taxon>Paramecium</taxon>
    </lineage>
</organism>
<dbReference type="AlphaFoldDB" id="A0A8S1NKP8"/>
<protein>
    <recommendedName>
        <fullName evidence="1">Tubby C-terminal domain-containing protein</fullName>
    </recommendedName>
</protein>
<comment type="caution">
    <text evidence="2">The sequence shown here is derived from an EMBL/GenBank/DDBJ whole genome shotgun (WGS) entry which is preliminary data.</text>
</comment>
<keyword evidence="3" id="KW-1185">Reference proteome</keyword>
<dbReference type="InterPro" id="IPR000007">
    <property type="entry name" value="Tubby_C"/>
</dbReference>
<evidence type="ECO:0000313" key="2">
    <source>
        <dbReference type="EMBL" id="CAD8092730.1"/>
    </source>
</evidence>
<sequence length="367" mass="42397">MQTTNGISILQIKNTQVSVCNNKKKEELIQFDQFDEDLIPKSKLFSPMNVNLNLKCVENYGNNKIYDINETGPNEQQNKSDQLLDQLNSKQRMDTSLLQVNVMTERLNNQNLIFYAPQYIPDVQHFLTQPVPVDKIVQCTLIKNKKGFCNFYPKFELYFSESLKFLCAGKRQSTKRKSNYIISSNVENFNSNNKSVCIGNLKYGTNENSFYLYDNGNDPNKSGQLENTRREYAVYFYKKSSLGLKSINVLIPSIINGQPQDFKPITQNQGIQKAFSQSKNENVMQLVSRHPTFSEEKNAYQLKFTQRVRAASNKNFIIISNNQQNDEEFILQFGKCGDEYYNLDICHPLSILQAFALCITQFEIKLK</sequence>
<dbReference type="Proteomes" id="UP000688137">
    <property type="component" value="Unassembled WGS sequence"/>
</dbReference>
<name>A0A8S1NKP8_PARPR</name>
<dbReference type="PANTHER" id="PTHR16517:SF7">
    <property type="entry name" value="PROTEIN KING TUBBY"/>
    <property type="match status" value="1"/>
</dbReference>
<evidence type="ECO:0000313" key="3">
    <source>
        <dbReference type="Proteomes" id="UP000688137"/>
    </source>
</evidence>
<reference evidence="2" key="1">
    <citation type="submission" date="2021-01" db="EMBL/GenBank/DDBJ databases">
        <authorList>
            <consortium name="Genoscope - CEA"/>
            <person name="William W."/>
        </authorList>
    </citation>
    <scope>NUCLEOTIDE SEQUENCE</scope>
</reference>
<proteinExistence type="predicted"/>
<gene>
    <name evidence="2" type="ORF">PPRIM_AZ9-3.1.T0910099</name>
</gene>
<dbReference type="PANTHER" id="PTHR16517">
    <property type="entry name" value="TUBBY-RELATED"/>
    <property type="match status" value="1"/>
</dbReference>
<feature type="domain" description="Tubby C-terminal" evidence="1">
    <location>
        <begin position="127"/>
        <end position="363"/>
    </location>
</feature>
<dbReference type="OMA" id="MFQINED"/>
<accession>A0A8S1NKP8</accession>
<dbReference type="Pfam" id="PF01167">
    <property type="entry name" value="Tub"/>
    <property type="match status" value="1"/>
</dbReference>